<organism evidence="2">
    <name type="scientific">Rhipicephalus zambeziensis</name>
    <dbReference type="NCBI Taxonomy" id="60191"/>
    <lineage>
        <taxon>Eukaryota</taxon>
        <taxon>Metazoa</taxon>
        <taxon>Ecdysozoa</taxon>
        <taxon>Arthropoda</taxon>
        <taxon>Chelicerata</taxon>
        <taxon>Arachnida</taxon>
        <taxon>Acari</taxon>
        <taxon>Parasitiformes</taxon>
        <taxon>Ixodida</taxon>
        <taxon>Ixodoidea</taxon>
        <taxon>Ixodidae</taxon>
        <taxon>Rhipicephalinae</taxon>
        <taxon>Rhipicephalus</taxon>
        <taxon>Rhipicephalus</taxon>
    </lineage>
</organism>
<sequence length="92" mass="10252">MIEPKIVANTTYKERKECGQLYFANNVETAKLMLPSSDSPSPTFVHLTLVHPFHHASPSPMLSQCSPSPTESHSRHTAKPCDQRYANRGSLD</sequence>
<evidence type="ECO:0000256" key="1">
    <source>
        <dbReference type="SAM" id="MobiDB-lite"/>
    </source>
</evidence>
<dbReference type="EMBL" id="GFPF01002326">
    <property type="protein sequence ID" value="MAA13472.1"/>
    <property type="molecule type" value="Transcribed_RNA"/>
</dbReference>
<evidence type="ECO:0000313" key="2">
    <source>
        <dbReference type="EMBL" id="MAA13472.1"/>
    </source>
</evidence>
<accession>A0A224YI18</accession>
<feature type="region of interest" description="Disordered" evidence="1">
    <location>
        <begin position="56"/>
        <end position="92"/>
    </location>
</feature>
<feature type="compositionally biased region" description="Polar residues" evidence="1">
    <location>
        <begin position="60"/>
        <end position="71"/>
    </location>
</feature>
<protein>
    <submittedName>
        <fullName evidence="2">Uncharacterized protein</fullName>
    </submittedName>
</protein>
<proteinExistence type="predicted"/>
<dbReference type="AlphaFoldDB" id="A0A224YI18"/>
<name>A0A224YI18_9ACAR</name>
<reference evidence="2" key="1">
    <citation type="journal article" date="2017" name="Parasit. Vectors">
        <title>Sialotranscriptomics of Rhipicephalus zambeziensis reveals intricate expression profiles of secretory proteins and suggests tight temporal transcriptional regulation during blood-feeding.</title>
        <authorList>
            <person name="de Castro M.H."/>
            <person name="de Klerk D."/>
            <person name="Pienaar R."/>
            <person name="Rees D.J.G."/>
            <person name="Mans B.J."/>
        </authorList>
    </citation>
    <scope>NUCLEOTIDE SEQUENCE</scope>
    <source>
        <tissue evidence="2">Salivary glands</tissue>
    </source>
</reference>